<evidence type="ECO:0000313" key="1">
    <source>
        <dbReference type="EMBL" id="KAJ7187636.1"/>
    </source>
</evidence>
<evidence type="ECO:0008006" key="3">
    <source>
        <dbReference type="Google" id="ProtNLM"/>
    </source>
</evidence>
<accession>A0AAD6XVE3</accession>
<dbReference type="AlphaFoldDB" id="A0AAD6XVE3"/>
<sequence length="559" mass="62808">MSAIQNLAVEILQEISFLISWKDKKHLRSACRATNFALEPLILSRLVLHPKRTPVERLELLASPSYPGSSFVTSVEIEGFGRRGGEVDDERWIHGLSAIRTALGPALFRLTNLQSVKWRLDNRDPAGISMLILDALSTLSVANLEILLPESLSDVLHFNRLHGLRTVSISIGAYKRESWPQILKQAVHPLADAIAKSPALENLTVLTDFYEQPYYDGHRGEEGQSCLQSLLARVNPGQPLRLMKLVLHNDLVQLDECLSIHLHCLNSLTLEPPLPRITYGGDEPLSYTPVPAVAGMWRELAKKELFPHSLRITAPVDDAALHYIKAHPCLQQLVLSEIDGDFDPKIFDVHADTFYADVLPRHATTLTRLSIDSGREGRWGFDVQSARAILKCRALTRLAIPLNLPERGNHFVRSPYTPPDDWKDAPPRVDNACLLLDVALDLPNLNTLTIIYLRYYSSSRGYRGGCGTHRWARSSSWCSFARVAIEDYRVECPPVAKQKVLRLDLDVPLDNDEKVSYRLIPGDAAWHFVSIDGSKVNRQYAHPVPRGRRIPITELYSPI</sequence>
<comment type="caution">
    <text evidence="1">The sequence shown here is derived from an EMBL/GenBank/DDBJ whole genome shotgun (WGS) entry which is preliminary data.</text>
</comment>
<proteinExistence type="predicted"/>
<protein>
    <recommendedName>
        <fullName evidence="3">F-box domain-containing protein</fullName>
    </recommendedName>
</protein>
<organism evidence="1 2">
    <name type="scientific">Mycena pura</name>
    <dbReference type="NCBI Taxonomy" id="153505"/>
    <lineage>
        <taxon>Eukaryota</taxon>
        <taxon>Fungi</taxon>
        <taxon>Dikarya</taxon>
        <taxon>Basidiomycota</taxon>
        <taxon>Agaricomycotina</taxon>
        <taxon>Agaricomycetes</taxon>
        <taxon>Agaricomycetidae</taxon>
        <taxon>Agaricales</taxon>
        <taxon>Marasmiineae</taxon>
        <taxon>Mycenaceae</taxon>
        <taxon>Mycena</taxon>
    </lineage>
</organism>
<reference evidence="1" key="1">
    <citation type="submission" date="2023-03" db="EMBL/GenBank/DDBJ databases">
        <title>Massive genome expansion in bonnet fungi (Mycena s.s.) driven by repeated elements and novel gene families across ecological guilds.</title>
        <authorList>
            <consortium name="Lawrence Berkeley National Laboratory"/>
            <person name="Harder C.B."/>
            <person name="Miyauchi S."/>
            <person name="Viragh M."/>
            <person name="Kuo A."/>
            <person name="Thoen E."/>
            <person name="Andreopoulos B."/>
            <person name="Lu D."/>
            <person name="Skrede I."/>
            <person name="Drula E."/>
            <person name="Henrissat B."/>
            <person name="Morin E."/>
            <person name="Kohler A."/>
            <person name="Barry K."/>
            <person name="LaButti K."/>
            <person name="Morin E."/>
            <person name="Salamov A."/>
            <person name="Lipzen A."/>
            <person name="Mereny Z."/>
            <person name="Hegedus B."/>
            <person name="Baldrian P."/>
            <person name="Stursova M."/>
            <person name="Weitz H."/>
            <person name="Taylor A."/>
            <person name="Grigoriev I.V."/>
            <person name="Nagy L.G."/>
            <person name="Martin F."/>
            <person name="Kauserud H."/>
        </authorList>
    </citation>
    <scope>NUCLEOTIDE SEQUENCE</scope>
    <source>
        <strain evidence="1">9144</strain>
    </source>
</reference>
<evidence type="ECO:0000313" key="2">
    <source>
        <dbReference type="Proteomes" id="UP001219525"/>
    </source>
</evidence>
<keyword evidence="2" id="KW-1185">Reference proteome</keyword>
<dbReference type="Proteomes" id="UP001219525">
    <property type="component" value="Unassembled WGS sequence"/>
</dbReference>
<dbReference type="EMBL" id="JARJCW010000189">
    <property type="protein sequence ID" value="KAJ7187636.1"/>
    <property type="molecule type" value="Genomic_DNA"/>
</dbReference>
<gene>
    <name evidence="1" type="ORF">GGX14DRAFT_610597</name>
</gene>
<name>A0AAD6XVE3_9AGAR</name>